<comment type="subcellular location">
    <subcellularLocation>
        <location evidence="1">Endoplasmic reticulum membrane</location>
        <topology evidence="1">Single-pass membrane protein</topology>
    </subcellularLocation>
</comment>
<keyword evidence="3" id="KW-0328">Glycosyltransferase</keyword>
<evidence type="ECO:0000256" key="6">
    <source>
        <dbReference type="ARBA" id="ARBA00022824"/>
    </source>
</evidence>
<evidence type="ECO:0000256" key="1">
    <source>
        <dbReference type="ARBA" id="ARBA00004389"/>
    </source>
</evidence>
<dbReference type="InterPro" id="IPR001296">
    <property type="entry name" value="Glyco_trans_1"/>
</dbReference>
<reference evidence="14" key="1">
    <citation type="submission" date="2009-06" db="EMBL/GenBank/DDBJ databases">
        <title>Lepeophtheirus salmonis ESTs and full-length cDNAs.</title>
        <authorList>
            <person name="Yasuike M."/>
            <person name="von Schalburg K."/>
            <person name="Cooper G."/>
            <person name="Leong J."/>
            <person name="Jones S.R.M."/>
            <person name="Koop B.F."/>
        </authorList>
    </citation>
    <scope>NUCLEOTIDE SEQUENCE</scope>
    <source>
        <strain evidence="14">Pacific form</strain>
        <tissue evidence="14">Whole</tissue>
    </source>
</reference>
<keyword evidence="5" id="KW-0812">Transmembrane</keyword>
<dbReference type="Pfam" id="PF00534">
    <property type="entry name" value="Glycos_transf_1"/>
    <property type="match status" value="1"/>
</dbReference>
<dbReference type="PANTHER" id="PTHR13036:SF0">
    <property type="entry name" value="CHITOBIOSYLDIPHOSPHODOLICHOL BETA-MANNOSYLTRANSFERASE"/>
    <property type="match status" value="1"/>
</dbReference>
<evidence type="ECO:0000256" key="11">
    <source>
        <dbReference type="ARBA" id="ARBA00033088"/>
    </source>
</evidence>
<keyword evidence="8" id="KW-0472">Membrane</keyword>
<dbReference type="EMBL" id="BT078275">
    <property type="protein sequence ID" value="ACO12699.1"/>
    <property type="molecule type" value="mRNA"/>
</dbReference>
<evidence type="ECO:0000256" key="3">
    <source>
        <dbReference type="ARBA" id="ARBA00022676"/>
    </source>
</evidence>
<sequence length="260" mass="29550">MKEDLRLNYNIPAAKVLYDRPSEAFRSISVQERHRLSKRIPEFKDPLVNSGTLFTEEFARDRVTLREDRPGLLVSSTSWTEDEDFGILLDALQVYNDTSSDNSVGFLPHLICVITGKGPMKDKYKGIIASRNWQHITVITPWLEPEDYPLMIASADLGVCLHTSSSGLDLPMKVVDMFGCGLPVAAVNYPTSSELIKNGENGIVFDTSYELAEIIMGWFKGFPEQTELKYNTFSSNLEEYQCLRWSDYWCTIARPVFKPE</sequence>
<comment type="pathway">
    <text evidence="2">Protein modification; protein glycosylation.</text>
</comment>
<evidence type="ECO:0000256" key="10">
    <source>
        <dbReference type="ARBA" id="ARBA00031566"/>
    </source>
</evidence>
<evidence type="ECO:0000256" key="12">
    <source>
        <dbReference type="ARBA" id="ARBA00045071"/>
    </source>
</evidence>
<name>C1BUJ6_LEPSM</name>
<evidence type="ECO:0000256" key="2">
    <source>
        <dbReference type="ARBA" id="ARBA00004922"/>
    </source>
</evidence>
<proteinExistence type="evidence at transcript level"/>
<accession>C1BUJ6</accession>
<dbReference type="GO" id="GO:0005789">
    <property type="term" value="C:endoplasmic reticulum membrane"/>
    <property type="evidence" value="ECO:0007669"/>
    <property type="project" value="UniProtKB-SubCell"/>
</dbReference>
<gene>
    <name evidence="14" type="primary">ALG1L</name>
</gene>
<dbReference type="CAZy" id="GT33">
    <property type="family name" value="Glycosyltransferase Family 33"/>
</dbReference>
<feature type="domain" description="Glycosyl transferase family 1" evidence="13">
    <location>
        <begin position="108"/>
        <end position="231"/>
    </location>
</feature>
<evidence type="ECO:0000256" key="4">
    <source>
        <dbReference type="ARBA" id="ARBA00022679"/>
    </source>
</evidence>
<dbReference type="InterPro" id="IPR026051">
    <property type="entry name" value="ALG1-like"/>
</dbReference>
<evidence type="ECO:0000256" key="9">
    <source>
        <dbReference type="ARBA" id="ARBA00031434"/>
    </source>
</evidence>
<dbReference type="OrthoDB" id="614844at2759"/>
<dbReference type="GO" id="GO:0004578">
    <property type="term" value="F:chitobiosyldiphosphodolichol beta-mannosyltransferase activity"/>
    <property type="evidence" value="ECO:0007669"/>
    <property type="project" value="UniProtKB-EC"/>
</dbReference>
<dbReference type="AlphaFoldDB" id="C1BUJ6"/>
<protein>
    <recommendedName>
        <fullName evidence="10">Beta-1,4-mannosyltransferase</fullName>
    </recommendedName>
    <alternativeName>
        <fullName evidence="11">GDP-Man:GlcNAc2-PP-dolichol mannosyltransferase</fullName>
    </alternativeName>
    <alternativeName>
        <fullName evidence="9">GDP-mannose-dolichol diphosphochitobiose mannosyltransferase</fullName>
    </alternativeName>
</protein>
<dbReference type="PANTHER" id="PTHR13036">
    <property type="entry name" value="BETA1,4 MANNOSYLTRANSFERASE"/>
    <property type="match status" value="1"/>
</dbReference>
<evidence type="ECO:0000259" key="13">
    <source>
        <dbReference type="Pfam" id="PF00534"/>
    </source>
</evidence>
<evidence type="ECO:0000256" key="5">
    <source>
        <dbReference type="ARBA" id="ARBA00022692"/>
    </source>
</evidence>
<keyword evidence="4 14" id="KW-0808">Transferase</keyword>
<dbReference type="SUPFAM" id="SSF53756">
    <property type="entry name" value="UDP-Glycosyltransferase/glycogen phosphorylase"/>
    <property type="match status" value="1"/>
</dbReference>
<evidence type="ECO:0000256" key="7">
    <source>
        <dbReference type="ARBA" id="ARBA00022989"/>
    </source>
</evidence>
<dbReference type="Gene3D" id="3.40.50.2000">
    <property type="entry name" value="Glycogen Phosphorylase B"/>
    <property type="match status" value="1"/>
</dbReference>
<keyword evidence="6" id="KW-0256">Endoplasmic reticulum</keyword>
<keyword evidence="7" id="KW-1133">Transmembrane helix</keyword>
<comment type="catalytic activity">
    <reaction evidence="12">
        <text>an N,N'-diacetylchitobiosyl-diphospho-di-trans,poly-cis-dolichol + GDP-alpha-D-mannose = a beta-D-Man-(1-&gt;4)-beta-D-GlcNAc-(1-&gt;4)-alpha-D-GlcNAc-diphospho-di-trans,poly-cis-dolichol + GDP + H(+)</text>
        <dbReference type="Rhea" id="RHEA:13865"/>
        <dbReference type="Rhea" id="RHEA-COMP:19510"/>
        <dbReference type="Rhea" id="RHEA-COMP:19511"/>
        <dbReference type="ChEBI" id="CHEBI:15378"/>
        <dbReference type="ChEBI" id="CHEBI:57269"/>
        <dbReference type="ChEBI" id="CHEBI:57527"/>
        <dbReference type="ChEBI" id="CHEBI:58189"/>
        <dbReference type="ChEBI" id="CHEBI:58472"/>
        <dbReference type="EC" id="2.4.1.142"/>
    </reaction>
    <physiologicalReaction direction="left-to-right" evidence="12">
        <dbReference type="Rhea" id="RHEA:13866"/>
    </physiologicalReaction>
</comment>
<organism evidence="14">
    <name type="scientific">Lepeophtheirus salmonis</name>
    <name type="common">Salmon louse</name>
    <name type="synonym">Caligus salmonis</name>
    <dbReference type="NCBI Taxonomy" id="72036"/>
    <lineage>
        <taxon>Eukaryota</taxon>
        <taxon>Metazoa</taxon>
        <taxon>Ecdysozoa</taxon>
        <taxon>Arthropoda</taxon>
        <taxon>Crustacea</taxon>
        <taxon>Multicrustacea</taxon>
        <taxon>Hexanauplia</taxon>
        <taxon>Copepoda</taxon>
        <taxon>Siphonostomatoida</taxon>
        <taxon>Caligidae</taxon>
        <taxon>Lepeophtheirus</taxon>
    </lineage>
</organism>
<evidence type="ECO:0000313" key="14">
    <source>
        <dbReference type="EMBL" id="ACO12699.1"/>
    </source>
</evidence>
<evidence type="ECO:0000256" key="8">
    <source>
        <dbReference type="ARBA" id="ARBA00023136"/>
    </source>
</evidence>